<evidence type="ECO:0000256" key="6">
    <source>
        <dbReference type="ARBA" id="ARBA00022840"/>
    </source>
</evidence>
<dbReference type="InterPro" id="IPR000713">
    <property type="entry name" value="Mur_ligase_N"/>
</dbReference>
<dbReference type="PANTHER" id="PTHR23135">
    <property type="entry name" value="MUR LIGASE FAMILY MEMBER"/>
    <property type="match status" value="1"/>
</dbReference>
<feature type="domain" description="Mur ligase C-terminal" evidence="14">
    <location>
        <begin position="343"/>
        <end position="472"/>
    </location>
</feature>
<keyword evidence="7 11" id="KW-0133">Cell shape</keyword>
<dbReference type="HAMAP" id="MF_00208">
    <property type="entry name" value="MurE"/>
    <property type="match status" value="1"/>
</dbReference>
<evidence type="ECO:0000313" key="17">
    <source>
        <dbReference type="Proteomes" id="UP000430564"/>
    </source>
</evidence>
<keyword evidence="10 11" id="KW-0961">Cell wall biogenesis/degradation</keyword>
<dbReference type="Proteomes" id="UP000430564">
    <property type="component" value="Unassembled WGS sequence"/>
</dbReference>
<dbReference type="InterPro" id="IPR036565">
    <property type="entry name" value="Mur-like_cat_sf"/>
</dbReference>
<dbReference type="GO" id="GO:0008765">
    <property type="term" value="F:UDP-N-acetylmuramoylalanyl-D-glutamate-2,6-diaminopimelate ligase activity"/>
    <property type="evidence" value="ECO:0007669"/>
    <property type="project" value="UniProtKB-UniRule"/>
</dbReference>
<accession>A0A6I1ERS8</accession>
<comment type="similarity">
    <text evidence="1 11">Belongs to the MurCDEF family. MurE subfamily.</text>
</comment>
<evidence type="ECO:0000256" key="12">
    <source>
        <dbReference type="RuleBase" id="RU004135"/>
    </source>
</evidence>
<feature type="short sequence motif" description="Meso-diaminopimelate recognition motif" evidence="11">
    <location>
        <begin position="419"/>
        <end position="422"/>
    </location>
</feature>
<gene>
    <name evidence="11" type="primary">murE</name>
    <name evidence="16" type="ORF">GBM95_04130</name>
</gene>
<evidence type="ECO:0000259" key="15">
    <source>
        <dbReference type="Pfam" id="PF08245"/>
    </source>
</evidence>
<comment type="caution">
    <text evidence="11">Lacks conserved residue(s) required for the propagation of feature annotation.</text>
</comment>
<dbReference type="EMBL" id="WEHX01000015">
    <property type="protein sequence ID" value="KAB7661778.1"/>
    <property type="molecule type" value="Genomic_DNA"/>
</dbReference>
<evidence type="ECO:0000259" key="14">
    <source>
        <dbReference type="Pfam" id="PF02875"/>
    </source>
</evidence>
<feature type="binding site" evidence="11">
    <location>
        <begin position="109"/>
        <end position="115"/>
    </location>
    <ligand>
        <name>ATP</name>
        <dbReference type="ChEBI" id="CHEBI:30616"/>
    </ligand>
</feature>
<comment type="PTM">
    <text evidence="11">Carboxylation is probably crucial for Mg(2+) binding and, consequently, for the gamma-phosphate positioning of ATP.</text>
</comment>
<feature type="binding site" evidence="11">
    <location>
        <position position="26"/>
    </location>
    <ligand>
        <name>UDP-N-acetyl-alpha-D-muramoyl-L-alanyl-D-glutamate</name>
        <dbReference type="ChEBI" id="CHEBI:83900"/>
    </ligand>
</feature>
<dbReference type="InterPro" id="IPR004101">
    <property type="entry name" value="Mur_ligase_C"/>
</dbReference>
<comment type="subcellular location">
    <subcellularLocation>
        <location evidence="11 12">Cytoplasm</location>
    </subcellularLocation>
</comment>
<feature type="binding site" evidence="11">
    <location>
        <position position="187"/>
    </location>
    <ligand>
        <name>UDP-N-acetyl-alpha-D-muramoyl-L-alanyl-D-glutamate</name>
        <dbReference type="ChEBI" id="CHEBI:83900"/>
    </ligand>
</feature>
<dbReference type="Pfam" id="PF08245">
    <property type="entry name" value="Mur_ligase_M"/>
    <property type="match status" value="1"/>
</dbReference>
<evidence type="ECO:0000256" key="2">
    <source>
        <dbReference type="ARBA" id="ARBA00022490"/>
    </source>
</evidence>
<dbReference type="GO" id="GO:0071555">
    <property type="term" value="P:cell wall organization"/>
    <property type="evidence" value="ECO:0007669"/>
    <property type="project" value="UniProtKB-KW"/>
</dbReference>
<dbReference type="GO" id="GO:0008360">
    <property type="term" value="P:regulation of cell shape"/>
    <property type="evidence" value="ECO:0007669"/>
    <property type="project" value="UniProtKB-KW"/>
</dbReference>
<evidence type="ECO:0000256" key="1">
    <source>
        <dbReference type="ARBA" id="ARBA00005898"/>
    </source>
</evidence>
<dbReference type="PROSITE" id="PS01011">
    <property type="entry name" value="FOLYLPOLYGLU_SYNT_1"/>
    <property type="match status" value="1"/>
</dbReference>
<feature type="binding site" evidence="11">
    <location>
        <position position="395"/>
    </location>
    <ligand>
        <name>meso-2,6-diaminopimelate</name>
        <dbReference type="ChEBI" id="CHEBI:57791"/>
    </ligand>
</feature>
<sequence>MTRTNREVVDWMHKLVHEGAEMKLDSREVRPGDIFCAIPGTKSDGRAFIRVAAARGAAGVIYEADGTPRGEHYPVASLAVSHLASRLGEIAALFYGDASQKMTGVAVTGTNGKTTSTFWLGQLLTKLGAPAAVIGTVGVFFNGRQIPAPHLTTPDAVTLESLYARLARDGAKAFAVEASSVGLEQGRLSGSHFRVGIFTNLSRDHLDYHHTMEAYADAKEILFRWPGLGAAVVNAEDPLSARFAATAQAHGIPVWTTGREGKGEALRKAVSAAHALDAFDCRSTGRGMAFTLKAEGETREVSLPAVGLFNVDNALEVIAAMLALGYPLDDVVRGVATLEPPPGRMQPVYSEGMPLGVVDFCHTPDALEKALESLLPGVHARGGKLWTVFGCGGDRDPGKRPIMGAIAARLSDHVIVTSDNPRSEDPESIVRQVAAGAEGAKNVRIVTDRREAIHEAILEAAPEDLVLVAGKGHESEQILKDGPHHFLDAEVVREALNERRTREL</sequence>
<keyword evidence="6 11" id="KW-0067">ATP-binding</keyword>
<dbReference type="GO" id="GO:0009252">
    <property type="term" value="P:peptidoglycan biosynthetic process"/>
    <property type="evidence" value="ECO:0007669"/>
    <property type="project" value="UniProtKB-UniRule"/>
</dbReference>
<feature type="binding site" evidence="11">
    <location>
        <begin position="419"/>
        <end position="422"/>
    </location>
    <ligand>
        <name>meso-2,6-diaminopimelate</name>
        <dbReference type="ChEBI" id="CHEBI:57791"/>
    </ligand>
</feature>
<evidence type="ECO:0000256" key="10">
    <source>
        <dbReference type="ARBA" id="ARBA00023316"/>
    </source>
</evidence>
<feature type="domain" description="Mur ligase N-terminal catalytic" evidence="13">
    <location>
        <begin position="22"/>
        <end position="95"/>
    </location>
</feature>
<feature type="modified residue" description="N6-carboxylysine" evidence="11">
    <location>
        <position position="219"/>
    </location>
</feature>
<feature type="binding site" evidence="11">
    <location>
        <position position="185"/>
    </location>
    <ligand>
        <name>UDP-N-acetyl-alpha-D-muramoyl-L-alanyl-D-glutamate</name>
        <dbReference type="ChEBI" id="CHEBI:83900"/>
    </ligand>
</feature>
<dbReference type="SUPFAM" id="SSF53244">
    <property type="entry name" value="MurD-like peptide ligases, peptide-binding domain"/>
    <property type="match status" value="1"/>
</dbReference>
<feature type="binding site" evidence="11">
    <location>
        <position position="470"/>
    </location>
    <ligand>
        <name>meso-2,6-diaminopimelate</name>
        <dbReference type="ChEBI" id="CHEBI:57791"/>
    </ligand>
</feature>
<dbReference type="Gene3D" id="3.40.1190.10">
    <property type="entry name" value="Mur-like, catalytic domain"/>
    <property type="match status" value="1"/>
</dbReference>
<dbReference type="NCBIfam" id="NF001126">
    <property type="entry name" value="PRK00139.1-4"/>
    <property type="match status" value="1"/>
</dbReference>
<keyword evidence="3 11" id="KW-0436">Ligase</keyword>
<dbReference type="InterPro" id="IPR018109">
    <property type="entry name" value="Folylpolyglutamate_synth_CS"/>
</dbReference>
<dbReference type="GO" id="GO:0000287">
    <property type="term" value="F:magnesium ion binding"/>
    <property type="evidence" value="ECO:0007669"/>
    <property type="project" value="UniProtKB-UniRule"/>
</dbReference>
<feature type="binding site" evidence="11">
    <location>
        <position position="24"/>
    </location>
    <ligand>
        <name>UDP-N-acetyl-alpha-D-muramoyl-L-alanyl-D-glutamate</name>
        <dbReference type="ChEBI" id="CHEBI:83900"/>
    </ligand>
</feature>
<dbReference type="AlphaFoldDB" id="A0A6I1ERS8"/>
<protein>
    <recommendedName>
        <fullName evidence="11">UDP-N-acetylmuramoyl-L-alanyl-D-glutamate--2,6-diaminopimelate ligase</fullName>
        <ecNumber evidence="11">6.3.2.13</ecNumber>
    </recommendedName>
    <alternativeName>
        <fullName evidence="11">Meso-A2pm-adding enzyme</fullName>
    </alternativeName>
    <alternativeName>
        <fullName evidence="11">Meso-diaminopimelate-adding enzyme</fullName>
    </alternativeName>
    <alternativeName>
        <fullName evidence="11">UDP-MurNAc-L-Ala-D-Glu:meso-diaminopimelate ligase</fullName>
    </alternativeName>
    <alternativeName>
        <fullName evidence="11">UDP-MurNAc-tripeptide synthetase</fullName>
    </alternativeName>
    <alternativeName>
        <fullName evidence="11">UDP-N-acetylmuramyl-tripeptide synthetase</fullName>
    </alternativeName>
</protein>
<dbReference type="InterPro" id="IPR005761">
    <property type="entry name" value="UDP-N-AcMur-Glu-dNH2Pim_ligase"/>
</dbReference>
<dbReference type="UniPathway" id="UPA00219"/>
<evidence type="ECO:0000256" key="5">
    <source>
        <dbReference type="ARBA" id="ARBA00022741"/>
    </source>
</evidence>
<evidence type="ECO:0000256" key="8">
    <source>
        <dbReference type="ARBA" id="ARBA00022984"/>
    </source>
</evidence>
<feature type="binding site" evidence="11">
    <location>
        <position position="179"/>
    </location>
    <ligand>
        <name>UDP-N-acetyl-alpha-D-muramoyl-L-alanyl-D-glutamate</name>
        <dbReference type="ChEBI" id="CHEBI:83900"/>
    </ligand>
</feature>
<feature type="domain" description="Mur ligase central" evidence="15">
    <location>
        <begin position="107"/>
        <end position="320"/>
    </location>
</feature>
<dbReference type="GO" id="GO:0005737">
    <property type="term" value="C:cytoplasm"/>
    <property type="evidence" value="ECO:0007669"/>
    <property type="project" value="UniProtKB-SubCell"/>
</dbReference>
<dbReference type="InterPro" id="IPR013221">
    <property type="entry name" value="Mur_ligase_cen"/>
</dbReference>
<evidence type="ECO:0000256" key="11">
    <source>
        <dbReference type="HAMAP-Rule" id="MF_00208"/>
    </source>
</evidence>
<dbReference type="OrthoDB" id="9800958at2"/>
<dbReference type="GO" id="GO:0051301">
    <property type="term" value="P:cell division"/>
    <property type="evidence" value="ECO:0007669"/>
    <property type="project" value="UniProtKB-KW"/>
</dbReference>
<reference evidence="16 17" key="1">
    <citation type="submission" date="2019-10" db="EMBL/GenBank/DDBJ databases">
        <title>Genome diversity of Sutterella seckii.</title>
        <authorList>
            <person name="Chaplin A.V."/>
            <person name="Sokolova S.R."/>
            <person name="Mosin K.A."/>
            <person name="Ivanova E.L."/>
            <person name="Kochetkova T.O."/>
            <person name="Goltsov A.Y."/>
            <person name="Trofimov D.Y."/>
            <person name="Efimov B.A."/>
        </authorList>
    </citation>
    <scope>NUCLEOTIDE SEQUENCE [LARGE SCALE GENOMIC DNA]</scope>
    <source>
        <strain evidence="16 17">ASD393</strain>
    </source>
</reference>
<comment type="caution">
    <text evidence="16">The sequence shown here is derived from an EMBL/GenBank/DDBJ whole genome shotgun (WGS) entry which is preliminary data.</text>
</comment>
<dbReference type="Pfam" id="PF02875">
    <property type="entry name" value="Mur_ligase_C"/>
    <property type="match status" value="1"/>
</dbReference>
<dbReference type="PANTHER" id="PTHR23135:SF4">
    <property type="entry name" value="UDP-N-ACETYLMURAMOYL-L-ALANYL-D-GLUTAMATE--2,6-DIAMINOPIMELATE LIGASE MURE HOMOLOG, CHLOROPLASTIC"/>
    <property type="match status" value="1"/>
</dbReference>
<proteinExistence type="inferred from homology"/>
<evidence type="ECO:0000256" key="7">
    <source>
        <dbReference type="ARBA" id="ARBA00022960"/>
    </source>
</evidence>
<keyword evidence="8 11" id="KW-0573">Peptidoglycan synthesis</keyword>
<dbReference type="Pfam" id="PF01225">
    <property type="entry name" value="Mur_ligase"/>
    <property type="match status" value="1"/>
</dbReference>
<keyword evidence="4 11" id="KW-0132">Cell division</keyword>
<dbReference type="RefSeq" id="WP_152157923.1">
    <property type="nucleotide sequence ID" value="NZ_WEHX01000015.1"/>
</dbReference>
<dbReference type="NCBIfam" id="TIGR01085">
    <property type="entry name" value="murE"/>
    <property type="match status" value="1"/>
</dbReference>
<evidence type="ECO:0000256" key="4">
    <source>
        <dbReference type="ARBA" id="ARBA00022618"/>
    </source>
</evidence>
<organism evidence="16 17">
    <name type="scientific">Sutterella seckii</name>
    <dbReference type="NCBI Taxonomy" id="1944635"/>
    <lineage>
        <taxon>Bacteria</taxon>
        <taxon>Pseudomonadati</taxon>
        <taxon>Pseudomonadota</taxon>
        <taxon>Betaproteobacteria</taxon>
        <taxon>Burkholderiales</taxon>
        <taxon>Sutterellaceae</taxon>
        <taxon>Sutterella</taxon>
    </lineage>
</organism>
<dbReference type="Gene3D" id="3.40.1390.10">
    <property type="entry name" value="MurE/MurF, N-terminal domain"/>
    <property type="match status" value="1"/>
</dbReference>
<dbReference type="Gene3D" id="3.90.190.20">
    <property type="entry name" value="Mur ligase, C-terminal domain"/>
    <property type="match status" value="1"/>
</dbReference>
<keyword evidence="9 11" id="KW-0131">Cell cycle</keyword>
<comment type="catalytic activity">
    <reaction evidence="11">
        <text>UDP-N-acetyl-alpha-D-muramoyl-L-alanyl-D-glutamate + meso-2,6-diaminopimelate + ATP = UDP-N-acetyl-alpha-D-muramoyl-L-alanyl-gamma-D-glutamyl-meso-2,6-diaminopimelate + ADP + phosphate + H(+)</text>
        <dbReference type="Rhea" id="RHEA:23676"/>
        <dbReference type="ChEBI" id="CHEBI:15378"/>
        <dbReference type="ChEBI" id="CHEBI:30616"/>
        <dbReference type="ChEBI" id="CHEBI:43474"/>
        <dbReference type="ChEBI" id="CHEBI:57791"/>
        <dbReference type="ChEBI" id="CHEBI:83900"/>
        <dbReference type="ChEBI" id="CHEBI:83905"/>
        <dbReference type="ChEBI" id="CHEBI:456216"/>
        <dbReference type="EC" id="6.3.2.13"/>
    </reaction>
</comment>
<keyword evidence="11" id="KW-0460">Magnesium</keyword>
<evidence type="ECO:0000259" key="13">
    <source>
        <dbReference type="Pfam" id="PF01225"/>
    </source>
</evidence>
<dbReference type="NCBIfam" id="NF001124">
    <property type="entry name" value="PRK00139.1-2"/>
    <property type="match status" value="1"/>
</dbReference>
<dbReference type="InterPro" id="IPR035911">
    <property type="entry name" value="MurE/MurF_N"/>
</dbReference>
<evidence type="ECO:0000256" key="3">
    <source>
        <dbReference type="ARBA" id="ARBA00022598"/>
    </source>
</evidence>
<dbReference type="SUPFAM" id="SSF53623">
    <property type="entry name" value="MurD-like peptide ligases, catalytic domain"/>
    <property type="match status" value="1"/>
</dbReference>
<dbReference type="GO" id="GO:0005524">
    <property type="term" value="F:ATP binding"/>
    <property type="evidence" value="ECO:0007669"/>
    <property type="project" value="UniProtKB-UniRule"/>
</dbReference>
<dbReference type="GO" id="GO:0004326">
    <property type="term" value="F:tetrahydrofolylpolyglutamate synthase activity"/>
    <property type="evidence" value="ECO:0007669"/>
    <property type="project" value="InterPro"/>
</dbReference>
<evidence type="ECO:0000256" key="9">
    <source>
        <dbReference type="ARBA" id="ARBA00023306"/>
    </source>
</evidence>
<dbReference type="SUPFAM" id="SSF63418">
    <property type="entry name" value="MurE/MurF N-terminal domain"/>
    <property type="match status" value="1"/>
</dbReference>
<comment type="function">
    <text evidence="11">Catalyzes the addition of meso-diaminopimelic acid to the nucleotide precursor UDP-N-acetylmuramoyl-L-alanyl-D-glutamate (UMAG) in the biosynthesis of bacterial cell-wall peptidoglycan.</text>
</comment>
<comment type="pathway">
    <text evidence="11 12">Cell wall biogenesis; peptidoglycan biosynthesis.</text>
</comment>
<name>A0A6I1ERS8_9BURK</name>
<keyword evidence="5 11" id="KW-0547">Nucleotide-binding</keyword>
<feature type="binding site" evidence="11">
    <location>
        <begin position="152"/>
        <end position="153"/>
    </location>
    <ligand>
        <name>UDP-N-acetyl-alpha-D-muramoyl-L-alanyl-D-glutamate</name>
        <dbReference type="ChEBI" id="CHEBI:83900"/>
    </ligand>
</feature>
<evidence type="ECO:0000313" key="16">
    <source>
        <dbReference type="EMBL" id="KAB7661778.1"/>
    </source>
</evidence>
<keyword evidence="2 11" id="KW-0963">Cytoplasm</keyword>
<dbReference type="EC" id="6.3.2.13" evidence="11"/>
<feature type="binding site" evidence="11">
    <location>
        <position position="474"/>
    </location>
    <ligand>
        <name>meso-2,6-diaminopimelate</name>
        <dbReference type="ChEBI" id="CHEBI:57791"/>
    </ligand>
</feature>
<comment type="cofactor">
    <cofactor evidence="11">
        <name>Mg(2+)</name>
        <dbReference type="ChEBI" id="CHEBI:18420"/>
    </cofactor>
</comment>
<dbReference type="InterPro" id="IPR036615">
    <property type="entry name" value="Mur_ligase_C_dom_sf"/>
</dbReference>